<protein>
    <submittedName>
        <fullName evidence="4">Transcriptional regulator, TetR family</fullName>
    </submittedName>
</protein>
<dbReference type="Proteomes" id="UP000184485">
    <property type="component" value="Unassembled WGS sequence"/>
</dbReference>
<dbReference type="Pfam" id="PF00440">
    <property type="entry name" value="TetR_N"/>
    <property type="match status" value="1"/>
</dbReference>
<feature type="domain" description="HTH tetR-type" evidence="3">
    <location>
        <begin position="39"/>
        <end position="99"/>
    </location>
</feature>
<dbReference type="GO" id="GO:0003700">
    <property type="term" value="F:DNA-binding transcription factor activity"/>
    <property type="evidence" value="ECO:0007669"/>
    <property type="project" value="TreeGrafter"/>
</dbReference>
<dbReference type="PRINTS" id="PR00455">
    <property type="entry name" value="HTHTETR"/>
</dbReference>
<evidence type="ECO:0000256" key="2">
    <source>
        <dbReference type="PROSITE-ProRule" id="PRU00335"/>
    </source>
</evidence>
<dbReference type="AlphaFoldDB" id="A0A1M5FRG7"/>
<dbReference type="InterPro" id="IPR023772">
    <property type="entry name" value="DNA-bd_HTH_TetR-type_CS"/>
</dbReference>
<dbReference type="InterPro" id="IPR041479">
    <property type="entry name" value="TetR_CgmR_C"/>
</dbReference>
<dbReference type="SUPFAM" id="SSF46689">
    <property type="entry name" value="Homeodomain-like"/>
    <property type="match status" value="1"/>
</dbReference>
<keyword evidence="1 2" id="KW-0238">DNA-binding</keyword>
<gene>
    <name evidence="4" type="ORF">SAMN02745157_3141</name>
</gene>
<sequence length="212" mass="23321">MRESSDEARTPQSQGWTLEHTARYVSFMSQAHRKPKDPEQVRATLLDCARTLVVDAGVAGLSVNAVAAAAGVTKGAFFHHFGSKSALVDAVFAGLFDELDREIDEAIAADGERYGCFTRAYIGSVFRADERHQSPPFAGLWISAIADPQIRTAWAAWLRRRLGQHVETDSDNALQLARFAADGVWLADILGFETDDRAGLRDRLMEQTRKGA</sequence>
<dbReference type="PANTHER" id="PTHR30055">
    <property type="entry name" value="HTH-TYPE TRANSCRIPTIONAL REGULATOR RUTR"/>
    <property type="match status" value="1"/>
</dbReference>
<dbReference type="GO" id="GO:0000976">
    <property type="term" value="F:transcription cis-regulatory region binding"/>
    <property type="evidence" value="ECO:0007669"/>
    <property type="project" value="TreeGrafter"/>
</dbReference>
<evidence type="ECO:0000313" key="5">
    <source>
        <dbReference type="Proteomes" id="UP000184485"/>
    </source>
</evidence>
<feature type="DNA-binding region" description="H-T-H motif" evidence="2">
    <location>
        <begin position="62"/>
        <end position="81"/>
    </location>
</feature>
<dbReference type="InterPro" id="IPR036271">
    <property type="entry name" value="Tet_transcr_reg_TetR-rel_C_sf"/>
</dbReference>
<name>A0A1M5FRG7_9HYPH</name>
<dbReference type="Pfam" id="PF17937">
    <property type="entry name" value="TetR_C_28"/>
    <property type="match status" value="1"/>
</dbReference>
<dbReference type="STRING" id="1122133.SAMN02745157_3141"/>
<dbReference type="EMBL" id="FQUP01000003">
    <property type="protein sequence ID" value="SHF94098.1"/>
    <property type="molecule type" value="Genomic_DNA"/>
</dbReference>
<dbReference type="InterPro" id="IPR009057">
    <property type="entry name" value="Homeodomain-like_sf"/>
</dbReference>
<organism evidence="4 5">
    <name type="scientific">Kaistia soli DSM 19436</name>
    <dbReference type="NCBI Taxonomy" id="1122133"/>
    <lineage>
        <taxon>Bacteria</taxon>
        <taxon>Pseudomonadati</taxon>
        <taxon>Pseudomonadota</taxon>
        <taxon>Alphaproteobacteria</taxon>
        <taxon>Hyphomicrobiales</taxon>
        <taxon>Kaistiaceae</taxon>
        <taxon>Kaistia</taxon>
    </lineage>
</organism>
<evidence type="ECO:0000313" key="4">
    <source>
        <dbReference type="EMBL" id="SHF94098.1"/>
    </source>
</evidence>
<keyword evidence="5" id="KW-1185">Reference proteome</keyword>
<dbReference type="SUPFAM" id="SSF48498">
    <property type="entry name" value="Tetracyclin repressor-like, C-terminal domain"/>
    <property type="match status" value="1"/>
</dbReference>
<accession>A0A1M5FRG7</accession>
<dbReference type="PROSITE" id="PS50977">
    <property type="entry name" value="HTH_TETR_2"/>
    <property type="match status" value="1"/>
</dbReference>
<proteinExistence type="predicted"/>
<dbReference type="InterPro" id="IPR050109">
    <property type="entry name" value="HTH-type_TetR-like_transc_reg"/>
</dbReference>
<reference evidence="4 5" key="1">
    <citation type="submission" date="2016-11" db="EMBL/GenBank/DDBJ databases">
        <authorList>
            <person name="Jaros S."/>
            <person name="Januszkiewicz K."/>
            <person name="Wedrychowicz H."/>
        </authorList>
    </citation>
    <scope>NUCLEOTIDE SEQUENCE [LARGE SCALE GENOMIC DNA]</scope>
    <source>
        <strain evidence="4 5">DSM 19436</strain>
    </source>
</reference>
<dbReference type="PANTHER" id="PTHR30055:SF148">
    <property type="entry name" value="TETR-FAMILY TRANSCRIPTIONAL REGULATOR"/>
    <property type="match status" value="1"/>
</dbReference>
<dbReference type="Gene3D" id="1.10.357.10">
    <property type="entry name" value="Tetracycline Repressor, domain 2"/>
    <property type="match status" value="1"/>
</dbReference>
<evidence type="ECO:0000259" key="3">
    <source>
        <dbReference type="PROSITE" id="PS50977"/>
    </source>
</evidence>
<dbReference type="InterPro" id="IPR001647">
    <property type="entry name" value="HTH_TetR"/>
</dbReference>
<dbReference type="PROSITE" id="PS01081">
    <property type="entry name" value="HTH_TETR_1"/>
    <property type="match status" value="1"/>
</dbReference>
<evidence type="ECO:0000256" key="1">
    <source>
        <dbReference type="ARBA" id="ARBA00023125"/>
    </source>
</evidence>